<dbReference type="Proteomes" id="UP000236546">
    <property type="component" value="Unassembled WGS sequence"/>
</dbReference>
<evidence type="ECO:0000256" key="1">
    <source>
        <dbReference type="SAM" id="MobiDB-lite"/>
    </source>
</evidence>
<name>A0A2K0SYI8_9HYPO</name>
<evidence type="ECO:0000313" key="2">
    <source>
        <dbReference type="EMBL" id="PNP38347.1"/>
    </source>
</evidence>
<gene>
    <name evidence="2" type="ORF">TGAMA5MH_09705</name>
</gene>
<organism evidence="2 3">
    <name type="scientific">Trichoderma gamsii</name>
    <dbReference type="NCBI Taxonomy" id="398673"/>
    <lineage>
        <taxon>Eukaryota</taxon>
        <taxon>Fungi</taxon>
        <taxon>Dikarya</taxon>
        <taxon>Ascomycota</taxon>
        <taxon>Pezizomycotina</taxon>
        <taxon>Sordariomycetes</taxon>
        <taxon>Hypocreomycetidae</taxon>
        <taxon>Hypocreales</taxon>
        <taxon>Hypocreaceae</taxon>
        <taxon>Trichoderma</taxon>
    </lineage>
</organism>
<reference evidence="2 3" key="1">
    <citation type="submission" date="2017-02" db="EMBL/GenBank/DDBJ databases">
        <title>Genomes of Trichoderma spp. with biocontrol activity.</title>
        <authorList>
            <person name="Gardiner D."/>
            <person name="Kazan K."/>
            <person name="Vos C."/>
            <person name="Harvey P."/>
        </authorList>
    </citation>
    <scope>NUCLEOTIDE SEQUENCE [LARGE SCALE GENOMIC DNA]</scope>
    <source>
        <strain evidence="2 3">A5MH</strain>
    </source>
</reference>
<comment type="caution">
    <text evidence="2">The sequence shown here is derived from an EMBL/GenBank/DDBJ whole genome shotgun (WGS) entry which is preliminary data.</text>
</comment>
<dbReference type="EMBL" id="MTYH01000105">
    <property type="protein sequence ID" value="PNP38347.1"/>
    <property type="molecule type" value="Genomic_DNA"/>
</dbReference>
<proteinExistence type="predicted"/>
<accession>A0A2K0SYI8</accession>
<dbReference type="AlphaFoldDB" id="A0A2K0SYI8"/>
<sequence>MSKAAQPLSASRSFNLKAIPGGSRPGHCGAAAQRHPQPRWRRGAH</sequence>
<feature type="region of interest" description="Disordered" evidence="1">
    <location>
        <begin position="1"/>
        <end position="45"/>
    </location>
</feature>
<protein>
    <submittedName>
        <fullName evidence="2">Uncharacterized protein</fullName>
    </submittedName>
</protein>
<feature type="compositionally biased region" description="Basic residues" evidence="1">
    <location>
        <begin position="36"/>
        <end position="45"/>
    </location>
</feature>
<evidence type="ECO:0000313" key="3">
    <source>
        <dbReference type="Proteomes" id="UP000236546"/>
    </source>
</evidence>